<feature type="domain" description="N-acetyltransferase" evidence="4">
    <location>
        <begin position="6"/>
        <end position="162"/>
    </location>
</feature>
<keyword evidence="3" id="KW-0012">Acyltransferase</keyword>
<dbReference type="InterPro" id="IPR051016">
    <property type="entry name" value="Diverse_Substrate_AcTransf"/>
</dbReference>
<keyword evidence="2 5" id="KW-0808">Transferase</keyword>
<gene>
    <name evidence="5" type="ORF">ENR64_08265</name>
</gene>
<evidence type="ECO:0000256" key="2">
    <source>
        <dbReference type="ARBA" id="ARBA00022679"/>
    </source>
</evidence>
<accession>A0A7C3KDH3</accession>
<dbReference type="GO" id="GO:0008080">
    <property type="term" value="F:N-acetyltransferase activity"/>
    <property type="evidence" value="ECO:0007669"/>
    <property type="project" value="TreeGrafter"/>
</dbReference>
<name>A0A7C3KDH3_9CYAN</name>
<evidence type="ECO:0000313" key="5">
    <source>
        <dbReference type="EMBL" id="HFM97750.1"/>
    </source>
</evidence>
<dbReference type="PANTHER" id="PTHR10545">
    <property type="entry name" value="DIAMINE N-ACETYLTRANSFERASE"/>
    <property type="match status" value="1"/>
</dbReference>
<dbReference type="InterPro" id="IPR016181">
    <property type="entry name" value="Acyl_CoA_acyltransferase"/>
</dbReference>
<proteinExistence type="inferred from homology"/>
<evidence type="ECO:0000256" key="3">
    <source>
        <dbReference type="ARBA" id="ARBA00023315"/>
    </source>
</evidence>
<reference evidence="5" key="1">
    <citation type="journal article" date="2020" name="mSystems">
        <title>Genome- and Community-Level Interaction Insights into Carbon Utilization and Element Cycling Functions of Hydrothermarchaeota in Hydrothermal Sediment.</title>
        <authorList>
            <person name="Zhou Z."/>
            <person name="Liu Y."/>
            <person name="Xu W."/>
            <person name="Pan J."/>
            <person name="Luo Z.H."/>
            <person name="Li M."/>
        </authorList>
    </citation>
    <scope>NUCLEOTIDE SEQUENCE [LARGE SCALE GENOMIC DNA]</scope>
    <source>
        <strain evidence="5">SpSt-418</strain>
    </source>
</reference>
<protein>
    <submittedName>
        <fullName evidence="5">GNAT family N-acetyltransferase</fullName>
    </submittedName>
</protein>
<evidence type="ECO:0000259" key="4">
    <source>
        <dbReference type="PROSITE" id="PS51186"/>
    </source>
</evidence>
<dbReference type="InterPro" id="IPR000182">
    <property type="entry name" value="GNAT_dom"/>
</dbReference>
<dbReference type="FunFam" id="3.40.630.30:FF:000064">
    <property type="entry name" value="GNAT family acetyltransferase"/>
    <property type="match status" value="1"/>
</dbReference>
<organism evidence="5">
    <name type="scientific">Oscillatoriales cyanobacterium SpSt-418</name>
    <dbReference type="NCBI Taxonomy" id="2282169"/>
    <lineage>
        <taxon>Bacteria</taxon>
        <taxon>Bacillati</taxon>
        <taxon>Cyanobacteriota</taxon>
        <taxon>Cyanophyceae</taxon>
        <taxon>Oscillatoriophycideae</taxon>
        <taxon>Oscillatoriales</taxon>
    </lineage>
</organism>
<dbReference type="CDD" id="cd04301">
    <property type="entry name" value="NAT_SF"/>
    <property type="match status" value="1"/>
</dbReference>
<dbReference type="PROSITE" id="PS51186">
    <property type="entry name" value="GNAT"/>
    <property type="match status" value="1"/>
</dbReference>
<dbReference type="SUPFAM" id="SSF55729">
    <property type="entry name" value="Acyl-CoA N-acyltransferases (Nat)"/>
    <property type="match status" value="1"/>
</dbReference>
<dbReference type="Pfam" id="PF00583">
    <property type="entry name" value="Acetyltransf_1"/>
    <property type="match status" value="1"/>
</dbReference>
<dbReference type="EMBL" id="DSRU01000110">
    <property type="protein sequence ID" value="HFM97750.1"/>
    <property type="molecule type" value="Genomic_DNA"/>
</dbReference>
<comment type="caution">
    <text evidence="5">The sequence shown here is derived from an EMBL/GenBank/DDBJ whole genome shotgun (WGS) entry which is preliminary data.</text>
</comment>
<dbReference type="AlphaFoldDB" id="A0A7C3KDH3"/>
<sequence length="169" mass="18723">MQPLNLRIRAATIADLDQLLAFIHQKASFDGCPDAVRATPEILQQAFFSDRPCAEAVFAEVAGQPVGFAVFFQNFSSFLAQPTLWMDDLFVQLEWRGQGIGTALVKYVAEIAQTRHCGRIEWTVATRNANGIAFYKQKGAQIREEVRLCRLTAPAIAALTRSDAQTTFA</sequence>
<dbReference type="PANTHER" id="PTHR10545:SF29">
    <property type="entry name" value="GH14572P-RELATED"/>
    <property type="match status" value="1"/>
</dbReference>
<dbReference type="Gene3D" id="3.40.630.30">
    <property type="match status" value="1"/>
</dbReference>
<evidence type="ECO:0000256" key="1">
    <source>
        <dbReference type="ARBA" id="ARBA00008694"/>
    </source>
</evidence>
<comment type="similarity">
    <text evidence="1">Belongs to the acetyltransferase family.</text>
</comment>